<dbReference type="GO" id="GO:0045944">
    <property type="term" value="P:positive regulation of transcription by RNA polymerase II"/>
    <property type="evidence" value="ECO:0007669"/>
    <property type="project" value="TreeGrafter"/>
</dbReference>
<feature type="compositionally biased region" description="Polar residues" evidence="5">
    <location>
        <begin position="252"/>
        <end position="266"/>
    </location>
</feature>
<keyword evidence="9" id="KW-1185">Reference proteome</keyword>
<dbReference type="GO" id="GO:0050891">
    <property type="term" value="P:multicellular organismal-level water homeostasis"/>
    <property type="evidence" value="ECO:0007669"/>
    <property type="project" value="UniProtKB-ARBA"/>
</dbReference>
<dbReference type="PROSITE" id="PS51294">
    <property type="entry name" value="HTH_MYB"/>
    <property type="match status" value="2"/>
</dbReference>
<dbReference type="GO" id="GO:1902584">
    <property type="term" value="P:positive regulation of response to water deprivation"/>
    <property type="evidence" value="ECO:0007669"/>
    <property type="project" value="UniProtKB-ARBA"/>
</dbReference>
<dbReference type="GO" id="GO:0000981">
    <property type="term" value="F:DNA-binding transcription factor activity, RNA polymerase II-specific"/>
    <property type="evidence" value="ECO:0007669"/>
    <property type="project" value="TreeGrafter"/>
</dbReference>
<evidence type="ECO:0000256" key="3">
    <source>
        <dbReference type="ARBA" id="ARBA00023125"/>
    </source>
</evidence>
<dbReference type="CDD" id="cd00167">
    <property type="entry name" value="SANT"/>
    <property type="match status" value="2"/>
</dbReference>
<dbReference type="InterPro" id="IPR050560">
    <property type="entry name" value="MYB_TF"/>
</dbReference>
<evidence type="ECO:0000256" key="4">
    <source>
        <dbReference type="ARBA" id="ARBA00023242"/>
    </source>
</evidence>
<organism evidence="8 9">
    <name type="scientific">Hymenoscyphus fraxineus</name>
    <dbReference type="NCBI Taxonomy" id="746836"/>
    <lineage>
        <taxon>Eukaryota</taxon>
        <taxon>Fungi</taxon>
        <taxon>Dikarya</taxon>
        <taxon>Ascomycota</taxon>
        <taxon>Pezizomycotina</taxon>
        <taxon>Leotiomycetes</taxon>
        <taxon>Helotiales</taxon>
        <taxon>Helotiaceae</taxon>
        <taxon>Hymenoscyphus</taxon>
    </lineage>
</organism>
<dbReference type="OrthoDB" id="2143914at2759"/>
<protein>
    <submittedName>
        <fullName evidence="8">Uncharacterized protein</fullName>
    </submittedName>
</protein>
<dbReference type="GO" id="GO:0033993">
    <property type="term" value="P:response to lipid"/>
    <property type="evidence" value="ECO:0007669"/>
    <property type="project" value="UniProtKB-ARBA"/>
</dbReference>
<sequence>MSSHRRGPWSQAEDNYLVQLVHTQGALNWVRIAQLIGSRSPKQCRERYHQNLKPSLNHDPISPEEGLQIERLVGEMGKRWAEIARRLHGRSDNAVKNWWNGSMNRRRRLVLRRRPSGPCTSSFDEQGQSLSFARPVANRALTITSSAYSPRRGDRALPSPAESEASGTESMDDPPSLVSDCGSTFSVSPRLATSPRLELPPLQSYTARFDSRRPSLPMLHFPANAFRSDSDHQQTPYTPRFYGESKLYSPNYSPSAYRQSSVSSNFPPREFQHDYQQHSMTAPSTPLQLAPLQMGSRPHPKPEAGRDSRMHLSSLLSEE</sequence>
<dbReference type="AlphaFoldDB" id="A0A9N9L6V2"/>
<dbReference type="Pfam" id="PF00249">
    <property type="entry name" value="Myb_DNA-binding"/>
    <property type="match status" value="2"/>
</dbReference>
<feature type="domain" description="Myb-like" evidence="6">
    <location>
        <begin position="53"/>
        <end position="103"/>
    </location>
</feature>
<dbReference type="PANTHER" id="PTHR45614">
    <property type="entry name" value="MYB PROTEIN-RELATED"/>
    <property type="match status" value="1"/>
</dbReference>
<feature type="region of interest" description="Disordered" evidence="5">
    <location>
        <begin position="144"/>
        <end position="192"/>
    </location>
</feature>
<dbReference type="InterPro" id="IPR009057">
    <property type="entry name" value="Homeodomain-like_sf"/>
</dbReference>
<dbReference type="SMART" id="SM00717">
    <property type="entry name" value="SANT"/>
    <property type="match status" value="2"/>
</dbReference>
<dbReference type="GO" id="GO:2000037">
    <property type="term" value="P:regulation of stomatal complex patterning"/>
    <property type="evidence" value="ECO:0007669"/>
    <property type="project" value="UniProtKB-ARBA"/>
</dbReference>
<evidence type="ECO:0000256" key="2">
    <source>
        <dbReference type="ARBA" id="ARBA00022737"/>
    </source>
</evidence>
<accession>A0A9N9L6V2</accession>
<reference evidence="8" key="1">
    <citation type="submission" date="2021-07" db="EMBL/GenBank/DDBJ databases">
        <authorList>
            <person name="Durling M."/>
        </authorList>
    </citation>
    <scope>NUCLEOTIDE SEQUENCE</scope>
</reference>
<dbReference type="GO" id="GO:0032875">
    <property type="term" value="P:regulation of DNA endoreduplication"/>
    <property type="evidence" value="ECO:0007669"/>
    <property type="project" value="UniProtKB-ARBA"/>
</dbReference>
<proteinExistence type="predicted"/>
<evidence type="ECO:0000313" key="9">
    <source>
        <dbReference type="Proteomes" id="UP000696280"/>
    </source>
</evidence>
<name>A0A9N9L6V2_9HELO</name>
<dbReference type="InterPro" id="IPR017930">
    <property type="entry name" value="Myb_dom"/>
</dbReference>
<keyword evidence="3" id="KW-0238">DNA-binding</keyword>
<dbReference type="GO" id="GO:0000978">
    <property type="term" value="F:RNA polymerase II cis-regulatory region sequence-specific DNA binding"/>
    <property type="evidence" value="ECO:0007669"/>
    <property type="project" value="TreeGrafter"/>
</dbReference>
<dbReference type="FunFam" id="1.10.10.60:FF:000355">
    <property type="entry name" value="Transcription factor MYB124"/>
    <property type="match status" value="1"/>
</dbReference>
<evidence type="ECO:0000259" key="6">
    <source>
        <dbReference type="PROSITE" id="PS50090"/>
    </source>
</evidence>
<comment type="subcellular location">
    <subcellularLocation>
        <location evidence="1">Nucleus</location>
    </subcellularLocation>
</comment>
<keyword evidence="2" id="KW-0677">Repeat</keyword>
<evidence type="ECO:0000256" key="5">
    <source>
        <dbReference type="SAM" id="MobiDB-lite"/>
    </source>
</evidence>
<dbReference type="PROSITE" id="PS50090">
    <property type="entry name" value="MYB_LIKE"/>
    <property type="match status" value="2"/>
</dbReference>
<keyword evidence="4" id="KW-0539">Nucleus</keyword>
<evidence type="ECO:0000256" key="1">
    <source>
        <dbReference type="ARBA" id="ARBA00004123"/>
    </source>
</evidence>
<dbReference type="GO" id="GO:1901002">
    <property type="term" value="P:positive regulation of response to salt stress"/>
    <property type="evidence" value="ECO:0007669"/>
    <property type="project" value="UniProtKB-ARBA"/>
</dbReference>
<comment type="caution">
    <text evidence="8">The sequence shown here is derived from an EMBL/GenBank/DDBJ whole genome shotgun (WGS) entry which is preliminary data.</text>
</comment>
<feature type="region of interest" description="Disordered" evidence="5">
    <location>
        <begin position="252"/>
        <end position="319"/>
    </location>
</feature>
<feature type="compositionally biased region" description="Basic and acidic residues" evidence="5">
    <location>
        <begin position="300"/>
        <end position="310"/>
    </location>
</feature>
<dbReference type="GO" id="GO:1902806">
    <property type="term" value="P:regulation of cell cycle G1/S phase transition"/>
    <property type="evidence" value="ECO:0007669"/>
    <property type="project" value="UniProtKB-ARBA"/>
</dbReference>
<feature type="compositionally biased region" description="Polar residues" evidence="5">
    <location>
        <begin position="277"/>
        <end position="287"/>
    </location>
</feature>
<dbReference type="Gene3D" id="1.10.10.60">
    <property type="entry name" value="Homeodomain-like"/>
    <property type="match status" value="2"/>
</dbReference>
<feature type="domain" description="Myb-like" evidence="6">
    <location>
        <begin position="1"/>
        <end position="52"/>
    </location>
</feature>
<dbReference type="SUPFAM" id="SSF46689">
    <property type="entry name" value="Homeodomain-like"/>
    <property type="match status" value="1"/>
</dbReference>
<dbReference type="Proteomes" id="UP000696280">
    <property type="component" value="Unassembled WGS sequence"/>
</dbReference>
<dbReference type="PANTHER" id="PTHR45614:SF25">
    <property type="entry name" value="MYB PROTEIN"/>
    <property type="match status" value="1"/>
</dbReference>
<evidence type="ECO:0000259" key="7">
    <source>
        <dbReference type="PROSITE" id="PS51294"/>
    </source>
</evidence>
<gene>
    <name evidence="8" type="ORF">HYFRA_00013027</name>
</gene>
<dbReference type="EMBL" id="CAJVRL010000089">
    <property type="protein sequence ID" value="CAG8959163.1"/>
    <property type="molecule type" value="Genomic_DNA"/>
</dbReference>
<dbReference type="GO" id="GO:0000278">
    <property type="term" value="P:mitotic cell cycle"/>
    <property type="evidence" value="ECO:0007669"/>
    <property type="project" value="TreeGrafter"/>
</dbReference>
<dbReference type="GO" id="GO:0005634">
    <property type="term" value="C:nucleus"/>
    <property type="evidence" value="ECO:0007669"/>
    <property type="project" value="UniProtKB-SubCell"/>
</dbReference>
<feature type="domain" description="HTH myb-type" evidence="7">
    <location>
        <begin position="1"/>
        <end position="56"/>
    </location>
</feature>
<dbReference type="InterPro" id="IPR001005">
    <property type="entry name" value="SANT/Myb"/>
</dbReference>
<evidence type="ECO:0000313" key="8">
    <source>
        <dbReference type="EMBL" id="CAG8959163.1"/>
    </source>
</evidence>
<feature type="domain" description="HTH myb-type" evidence="7">
    <location>
        <begin position="57"/>
        <end position="107"/>
    </location>
</feature>